<gene>
    <name evidence="6" type="ORF">H8E29_13800</name>
</gene>
<dbReference type="Pfam" id="PF05193">
    <property type="entry name" value="Peptidase_M16_C"/>
    <property type="match status" value="1"/>
</dbReference>
<keyword evidence="2" id="KW-0175">Coiled coil</keyword>
<evidence type="ECO:0000313" key="6">
    <source>
        <dbReference type="EMBL" id="MBC8336333.1"/>
    </source>
</evidence>
<dbReference type="PANTHER" id="PTHR11851:SF49">
    <property type="entry name" value="MITOCHONDRIAL-PROCESSING PEPTIDASE SUBUNIT ALPHA"/>
    <property type="match status" value="1"/>
</dbReference>
<dbReference type="Pfam" id="PF00675">
    <property type="entry name" value="Peptidase_M16"/>
    <property type="match status" value="1"/>
</dbReference>
<evidence type="ECO:0000256" key="2">
    <source>
        <dbReference type="SAM" id="Coils"/>
    </source>
</evidence>
<feature type="domain" description="Peptidase M16 N-terminal" evidence="4">
    <location>
        <begin position="16"/>
        <end position="161"/>
    </location>
</feature>
<sequence length="430" mass="48417">MTEKITKKTLSNGLTVLLKEIHTAPLISFWLWYRVGSRDEVPGKTGVSHWVEHMQFKGTPQFPANVLDKSISREGGVWNAFTFLDWTTYFETMPADKIDLGLRLEADRMVNSIFDPEEVASERTVVISEREGNENDPMFKLSEAVQAAAFRVHSYHHKVIGDMADLQNMSRDNLFAHYKSYYAPNNAVITVAGDFETEKMLGRIEELYRDIPASPSLNRLSRPEPEASGGLSLTVEGPGETTYLQVCYRFPSATDPDFFPLTVLDTLLSGASSLNMFGGGISNKTSRLYRALVEKELTISVHGGAQATIDPYLYNLTMIVHTERKAEEVLAALDLEIERIQNEKISTQEITRAVKQARALFAYGSESITNQGFWLGYSEMFADYDWFLTYLDKLAAVTPEDVQRVAQQYFRPQARIIGTYLPVNGEVAND</sequence>
<dbReference type="InterPro" id="IPR011249">
    <property type="entry name" value="Metalloenz_LuxS/M16"/>
</dbReference>
<feature type="region of interest" description="Disordered" evidence="3">
    <location>
        <begin position="215"/>
        <end position="234"/>
    </location>
</feature>
<comment type="caution">
    <text evidence="6">The sequence shown here is derived from an EMBL/GenBank/DDBJ whole genome shotgun (WGS) entry which is preliminary data.</text>
</comment>
<evidence type="ECO:0000259" key="4">
    <source>
        <dbReference type="Pfam" id="PF00675"/>
    </source>
</evidence>
<accession>A0A8J6NN10</accession>
<feature type="domain" description="Peptidase M16 C-terminal" evidence="5">
    <location>
        <begin position="169"/>
        <end position="356"/>
    </location>
</feature>
<evidence type="ECO:0000256" key="1">
    <source>
        <dbReference type="ARBA" id="ARBA00007261"/>
    </source>
</evidence>
<dbReference type="InterPro" id="IPR050361">
    <property type="entry name" value="MPP/UQCRC_Complex"/>
</dbReference>
<dbReference type="PANTHER" id="PTHR11851">
    <property type="entry name" value="METALLOPROTEASE"/>
    <property type="match status" value="1"/>
</dbReference>
<name>A0A8J6NN10_9CHLR</name>
<evidence type="ECO:0000256" key="3">
    <source>
        <dbReference type="SAM" id="MobiDB-lite"/>
    </source>
</evidence>
<protein>
    <submittedName>
        <fullName evidence="6">Insulinase family protein</fullName>
    </submittedName>
</protein>
<dbReference type="AlphaFoldDB" id="A0A8J6NN10"/>
<dbReference type="InterPro" id="IPR007863">
    <property type="entry name" value="Peptidase_M16_C"/>
</dbReference>
<organism evidence="6 7">
    <name type="scientific">Candidatus Desulfolinea nitratireducens</name>
    <dbReference type="NCBI Taxonomy" id="2841698"/>
    <lineage>
        <taxon>Bacteria</taxon>
        <taxon>Bacillati</taxon>
        <taxon>Chloroflexota</taxon>
        <taxon>Anaerolineae</taxon>
        <taxon>Anaerolineales</taxon>
        <taxon>Anaerolineales incertae sedis</taxon>
        <taxon>Candidatus Desulfolinea</taxon>
    </lineage>
</organism>
<feature type="coiled-coil region" evidence="2">
    <location>
        <begin position="323"/>
        <end position="350"/>
    </location>
</feature>
<dbReference type="EMBL" id="JACNJN010000155">
    <property type="protein sequence ID" value="MBC8336333.1"/>
    <property type="molecule type" value="Genomic_DNA"/>
</dbReference>
<dbReference type="InterPro" id="IPR011765">
    <property type="entry name" value="Pept_M16_N"/>
</dbReference>
<dbReference type="Proteomes" id="UP000614469">
    <property type="component" value="Unassembled WGS sequence"/>
</dbReference>
<evidence type="ECO:0000313" key="7">
    <source>
        <dbReference type="Proteomes" id="UP000614469"/>
    </source>
</evidence>
<comment type="similarity">
    <text evidence="1">Belongs to the peptidase M16 family.</text>
</comment>
<dbReference type="SUPFAM" id="SSF63411">
    <property type="entry name" value="LuxS/MPP-like metallohydrolase"/>
    <property type="match status" value="2"/>
</dbReference>
<dbReference type="Gene3D" id="3.30.830.10">
    <property type="entry name" value="Metalloenzyme, LuxS/M16 peptidase-like"/>
    <property type="match status" value="2"/>
</dbReference>
<dbReference type="GO" id="GO:0046872">
    <property type="term" value="F:metal ion binding"/>
    <property type="evidence" value="ECO:0007669"/>
    <property type="project" value="InterPro"/>
</dbReference>
<evidence type="ECO:0000259" key="5">
    <source>
        <dbReference type="Pfam" id="PF05193"/>
    </source>
</evidence>
<proteinExistence type="inferred from homology"/>
<reference evidence="6 7" key="1">
    <citation type="submission" date="2020-08" db="EMBL/GenBank/DDBJ databases">
        <title>Bridging the membrane lipid divide: bacteria of the FCB group superphylum have the potential to synthesize archaeal ether lipids.</title>
        <authorList>
            <person name="Villanueva L."/>
            <person name="Von Meijenfeldt F.A.B."/>
            <person name="Westbye A.B."/>
            <person name="Yadav S."/>
            <person name="Hopmans E.C."/>
            <person name="Dutilh B.E."/>
            <person name="Sinninghe Damste J.S."/>
        </authorList>
    </citation>
    <scope>NUCLEOTIDE SEQUENCE [LARGE SCALE GENOMIC DNA]</scope>
    <source>
        <strain evidence="6">NIOZ-UU36</strain>
    </source>
</reference>